<dbReference type="GO" id="GO:0009254">
    <property type="term" value="P:peptidoglycan turnover"/>
    <property type="evidence" value="ECO:0007669"/>
    <property type="project" value="TreeGrafter"/>
</dbReference>
<dbReference type="InterPro" id="IPR036962">
    <property type="entry name" value="Glyco_hydro_3_N_sf"/>
</dbReference>
<protein>
    <submittedName>
        <fullName evidence="5">Glycoside hydrolase</fullName>
    </submittedName>
</protein>
<dbReference type="PANTHER" id="PTHR30480">
    <property type="entry name" value="BETA-HEXOSAMINIDASE-RELATED"/>
    <property type="match status" value="1"/>
</dbReference>
<keyword evidence="6" id="KW-1185">Reference proteome</keyword>
<comment type="similarity">
    <text evidence="1">Belongs to the glycosyl hydrolase 3 family.</text>
</comment>
<dbReference type="AlphaFoldDB" id="R7RXL8"/>
<dbReference type="EMBL" id="JH687399">
    <property type="protein sequence ID" value="EIM80079.1"/>
    <property type="molecule type" value="Genomic_DNA"/>
</dbReference>
<evidence type="ECO:0000256" key="3">
    <source>
        <dbReference type="ARBA" id="ARBA00023295"/>
    </source>
</evidence>
<dbReference type="PRINTS" id="PR00133">
    <property type="entry name" value="GLHYDRLASE3"/>
</dbReference>
<dbReference type="eggNOG" id="ENOG502R6JK">
    <property type="taxonomic scope" value="Eukaryota"/>
</dbReference>
<gene>
    <name evidence="5" type="ORF">STEHIDRAFT_162964</name>
</gene>
<dbReference type="GeneID" id="18802196"/>
<dbReference type="InterPro" id="IPR050226">
    <property type="entry name" value="NagZ_Beta-hexosaminidase"/>
</dbReference>
<dbReference type="InterPro" id="IPR017853">
    <property type="entry name" value="GH"/>
</dbReference>
<dbReference type="OMA" id="VTDCFEM"/>
<dbReference type="GO" id="GO:0005975">
    <property type="term" value="P:carbohydrate metabolic process"/>
    <property type="evidence" value="ECO:0007669"/>
    <property type="project" value="InterPro"/>
</dbReference>
<evidence type="ECO:0000259" key="4">
    <source>
        <dbReference type="Pfam" id="PF00933"/>
    </source>
</evidence>
<evidence type="ECO:0000313" key="5">
    <source>
        <dbReference type="EMBL" id="EIM80079.1"/>
    </source>
</evidence>
<keyword evidence="3" id="KW-0326">Glycosidase</keyword>
<feature type="domain" description="Glycoside hydrolase family 3 N-terminal" evidence="4">
    <location>
        <begin position="12"/>
        <end position="337"/>
    </location>
</feature>
<dbReference type="Pfam" id="PF00933">
    <property type="entry name" value="Glyco_hydro_3"/>
    <property type="match status" value="1"/>
</dbReference>
<reference evidence="6" key="1">
    <citation type="journal article" date="2012" name="Science">
        <title>The Paleozoic origin of enzymatic lignin decomposition reconstructed from 31 fungal genomes.</title>
        <authorList>
            <person name="Floudas D."/>
            <person name="Binder M."/>
            <person name="Riley R."/>
            <person name="Barry K."/>
            <person name="Blanchette R.A."/>
            <person name="Henrissat B."/>
            <person name="Martinez A.T."/>
            <person name="Otillar R."/>
            <person name="Spatafora J.W."/>
            <person name="Yadav J.S."/>
            <person name="Aerts A."/>
            <person name="Benoit I."/>
            <person name="Boyd A."/>
            <person name="Carlson A."/>
            <person name="Copeland A."/>
            <person name="Coutinho P.M."/>
            <person name="de Vries R.P."/>
            <person name="Ferreira P."/>
            <person name="Findley K."/>
            <person name="Foster B."/>
            <person name="Gaskell J."/>
            <person name="Glotzer D."/>
            <person name="Gorecki P."/>
            <person name="Heitman J."/>
            <person name="Hesse C."/>
            <person name="Hori C."/>
            <person name="Igarashi K."/>
            <person name="Jurgens J.A."/>
            <person name="Kallen N."/>
            <person name="Kersten P."/>
            <person name="Kohler A."/>
            <person name="Kuees U."/>
            <person name="Kumar T.K.A."/>
            <person name="Kuo A."/>
            <person name="LaButti K."/>
            <person name="Larrondo L.F."/>
            <person name="Lindquist E."/>
            <person name="Ling A."/>
            <person name="Lombard V."/>
            <person name="Lucas S."/>
            <person name="Lundell T."/>
            <person name="Martin R."/>
            <person name="McLaughlin D.J."/>
            <person name="Morgenstern I."/>
            <person name="Morin E."/>
            <person name="Murat C."/>
            <person name="Nagy L.G."/>
            <person name="Nolan M."/>
            <person name="Ohm R.A."/>
            <person name="Patyshakuliyeva A."/>
            <person name="Rokas A."/>
            <person name="Ruiz-Duenas F.J."/>
            <person name="Sabat G."/>
            <person name="Salamov A."/>
            <person name="Samejima M."/>
            <person name="Schmutz J."/>
            <person name="Slot J.C."/>
            <person name="St John F."/>
            <person name="Stenlid J."/>
            <person name="Sun H."/>
            <person name="Sun S."/>
            <person name="Syed K."/>
            <person name="Tsang A."/>
            <person name="Wiebenga A."/>
            <person name="Young D."/>
            <person name="Pisabarro A."/>
            <person name="Eastwood D.C."/>
            <person name="Martin F."/>
            <person name="Cullen D."/>
            <person name="Grigoriev I.V."/>
            <person name="Hibbett D.S."/>
        </authorList>
    </citation>
    <scope>NUCLEOTIDE SEQUENCE [LARGE SCALE GENOMIC DNA]</scope>
    <source>
        <strain evidence="6">FP-91666</strain>
    </source>
</reference>
<evidence type="ECO:0000313" key="6">
    <source>
        <dbReference type="Proteomes" id="UP000053927"/>
    </source>
</evidence>
<dbReference type="RefSeq" id="XP_007310699.1">
    <property type="nucleotide sequence ID" value="XM_007310637.1"/>
</dbReference>
<dbReference type="GO" id="GO:0004553">
    <property type="term" value="F:hydrolase activity, hydrolyzing O-glycosyl compounds"/>
    <property type="evidence" value="ECO:0007669"/>
    <property type="project" value="InterPro"/>
</dbReference>
<evidence type="ECO:0000256" key="1">
    <source>
        <dbReference type="ARBA" id="ARBA00005336"/>
    </source>
</evidence>
<dbReference type="PANTHER" id="PTHR30480:SF16">
    <property type="entry name" value="GLYCOSIDE HYDROLASE FAMILY 3 DOMAIN PROTEIN"/>
    <property type="match status" value="1"/>
</dbReference>
<organism evidence="5 6">
    <name type="scientific">Stereum hirsutum (strain FP-91666)</name>
    <name type="common">White-rot fungus</name>
    <dbReference type="NCBI Taxonomy" id="721885"/>
    <lineage>
        <taxon>Eukaryota</taxon>
        <taxon>Fungi</taxon>
        <taxon>Dikarya</taxon>
        <taxon>Basidiomycota</taxon>
        <taxon>Agaricomycotina</taxon>
        <taxon>Agaricomycetes</taxon>
        <taxon>Russulales</taxon>
        <taxon>Stereaceae</taxon>
        <taxon>Stereum</taxon>
    </lineage>
</organism>
<proteinExistence type="inferred from homology"/>
<dbReference type="SUPFAM" id="SSF51445">
    <property type="entry name" value="(Trans)glycosidases"/>
    <property type="match status" value="1"/>
</dbReference>
<accession>R7RXL8</accession>
<dbReference type="KEGG" id="shs:STEHIDRAFT_162964"/>
<evidence type="ECO:0000256" key="2">
    <source>
        <dbReference type="ARBA" id="ARBA00022801"/>
    </source>
</evidence>
<dbReference type="Gene3D" id="3.20.20.300">
    <property type="entry name" value="Glycoside hydrolase, family 3, N-terminal domain"/>
    <property type="match status" value="1"/>
</dbReference>
<keyword evidence="2 5" id="KW-0378">Hydrolase</keyword>
<name>R7RXL8_STEHR</name>
<sequence length="546" mass="58992">MVELTEELRREIGQHFVFGFHGHEVSPEIETLIRDYYVGNIILMKRNVKSAEQVHTLTQRLQTIAKEAGHSRPLMIGTDQENGLVSAFSLAQSQEAGTQFPGAMAMAATGSPALAEQISEATARELKYVGINWAYSPVADVNSDPRNPVIGVRSFGDDPKQVSEYVRAVCKGLTAGGVAPSPKHFPGHGDTHVDSHLALPTIDKPLSSLSALELIPFEAAISTGTASIMTGHMALPRLTNSDRPASLAREVTHDLLREKMGYSGVVVTDCFEMEAVAAREGGVSRAAADAIVAGADVVMVCHQFERHVGAVEEVCKAVERGEIDVEELRASTERIGRLKEQFAEGWEGEKFEREEWKRLKAANGELSRDAYDKCVAVVREIPFAVDASGPIVVFTPRMESINLAIDDADGVLRTADGLLRNTAGPSYVGFAKGLNADLHVVYGDGEPEVDAEKVKGASLVVFVTRNAERARWELGWLGEVVRLRREVDGDLARVVVVMSCGPYDFLGEDCVLGCVACFEYTAPALERAGRVVLGLGSGVGRVPVEI</sequence>
<dbReference type="InterPro" id="IPR001764">
    <property type="entry name" value="Glyco_hydro_3_N"/>
</dbReference>
<dbReference type="Proteomes" id="UP000053927">
    <property type="component" value="Unassembled WGS sequence"/>
</dbReference>
<dbReference type="OrthoDB" id="4215304at2759"/>